<keyword evidence="3" id="KW-1185">Reference proteome</keyword>
<name>A0A2A3YHS8_9MICO</name>
<evidence type="ECO:0000256" key="1">
    <source>
        <dbReference type="SAM" id="MobiDB-lite"/>
    </source>
</evidence>
<organism evidence="2 3">
    <name type="scientific">Brachybacterium alimentarium</name>
    <dbReference type="NCBI Taxonomy" id="47845"/>
    <lineage>
        <taxon>Bacteria</taxon>
        <taxon>Bacillati</taxon>
        <taxon>Actinomycetota</taxon>
        <taxon>Actinomycetes</taxon>
        <taxon>Micrococcales</taxon>
        <taxon>Dermabacteraceae</taxon>
        <taxon>Brachybacterium</taxon>
    </lineage>
</organism>
<dbReference type="OrthoDB" id="5095936at2"/>
<evidence type="ECO:0000313" key="2">
    <source>
        <dbReference type="EMBL" id="PCC38837.1"/>
    </source>
</evidence>
<dbReference type="Gene3D" id="3.40.50.1820">
    <property type="entry name" value="alpha/beta hydrolase"/>
    <property type="match status" value="1"/>
</dbReference>
<feature type="region of interest" description="Disordered" evidence="1">
    <location>
        <begin position="1"/>
        <end position="21"/>
    </location>
</feature>
<dbReference type="AlphaFoldDB" id="A0A2A3YHS8"/>
<feature type="region of interest" description="Disordered" evidence="1">
    <location>
        <begin position="88"/>
        <end position="114"/>
    </location>
</feature>
<dbReference type="InterPro" id="IPR029058">
    <property type="entry name" value="AB_hydrolase_fold"/>
</dbReference>
<dbReference type="EMBL" id="NRGR01000020">
    <property type="protein sequence ID" value="PCC38837.1"/>
    <property type="molecule type" value="Genomic_DNA"/>
</dbReference>
<proteinExistence type="predicted"/>
<protein>
    <recommendedName>
        <fullName evidence="4">Alpha/beta hydrolase</fullName>
    </recommendedName>
</protein>
<reference evidence="2 3" key="1">
    <citation type="journal article" date="2017" name="Elife">
        <title>Extensive horizontal gene transfer in cheese-associated bacteria.</title>
        <authorList>
            <person name="Bonham K.S."/>
            <person name="Wolfe B.E."/>
            <person name="Dutton R.J."/>
        </authorList>
    </citation>
    <scope>NUCLEOTIDE SEQUENCE [LARGE SCALE GENOMIC DNA]</scope>
    <source>
        <strain evidence="2 3">341_9</strain>
    </source>
</reference>
<comment type="caution">
    <text evidence="2">The sequence shown here is derived from an EMBL/GenBank/DDBJ whole genome shotgun (WGS) entry which is preliminary data.</text>
</comment>
<gene>
    <name evidence="2" type="ORF">CIK66_11900</name>
</gene>
<evidence type="ECO:0008006" key="4">
    <source>
        <dbReference type="Google" id="ProtNLM"/>
    </source>
</evidence>
<evidence type="ECO:0000313" key="3">
    <source>
        <dbReference type="Proteomes" id="UP000218598"/>
    </source>
</evidence>
<dbReference type="SUPFAM" id="SSF53474">
    <property type="entry name" value="alpha/beta-Hydrolases"/>
    <property type="match status" value="1"/>
</dbReference>
<accession>A0A2A3YHS8</accession>
<feature type="compositionally biased region" description="Basic and acidic residues" evidence="1">
    <location>
        <begin position="7"/>
        <end position="20"/>
    </location>
</feature>
<sequence length="522" mass="53413">MTGFRGMDTDAARAHGERLRSASGEVEDLRGLLGVTVHGAQWAGPDADAFRALWSELAAASLASLCEDLLAAGERVLGEADEQDIVSEQDGSEVGPAGGPSTIPDAPVEDSASGYLRDDLPWAPNWWEQPLEHTFSDVARAASDRVGRGLDDGIDRLESGLAHLGVRTDGIAQFQRDADHFGAILQDWATGDRVPTYAELGAAAAVTAGSAGVGVYEASTGEETVLLDDRPGGHVLGVETDVSTTRSPQDLRDLITDNDALRGRSLESGRIGIQEVRAAGGAEPSYIVQVPPTEGALFTDVPAAYGGQGNSRDWGSNLRLVAGQHPAAMDDVRAALIAADVPAGANVLIVGHSQGGIIANHLAADPSFNSPTGATGTYNVTHTFSVGSPVQTVIPAQASTQSVNVNHEAAVGTGGFSGDLIAAADLDGAQPGGTHLSAPTRHEVTLAPSPGADVDLIAVLESEHNSVGPGHDPTGGYAGSVARATAGDPTLSALEDDLTGTYLGEGTYVSRSEVVNVGRGAA</sequence>
<dbReference type="Proteomes" id="UP000218598">
    <property type="component" value="Unassembled WGS sequence"/>
</dbReference>